<dbReference type="EMBL" id="AP018216">
    <property type="protein sequence ID" value="BAY68899.1"/>
    <property type="molecule type" value="Genomic_DNA"/>
</dbReference>
<dbReference type="AlphaFoldDB" id="A0A1Z4KIU2"/>
<reference evidence="1 2" key="1">
    <citation type="submission" date="2017-06" db="EMBL/GenBank/DDBJ databases">
        <title>Genome sequencing of cyanobaciteial culture collection at National Institute for Environmental Studies (NIES).</title>
        <authorList>
            <person name="Hirose Y."/>
            <person name="Shimura Y."/>
            <person name="Fujisawa T."/>
            <person name="Nakamura Y."/>
            <person name="Kawachi M."/>
        </authorList>
    </citation>
    <scope>NUCLEOTIDE SEQUENCE [LARGE SCALE GENOMIC DNA]</scope>
    <source>
        <strain evidence="1 2">NIES-23</strain>
    </source>
</reference>
<sequence>MSEIHVWQEPIVENEGTLTINVTVENSKKKMILFGFRYL</sequence>
<accession>A0A1Z4KIU2</accession>
<gene>
    <name evidence="1" type="ORF">NIES23_16890</name>
</gene>
<evidence type="ECO:0000313" key="2">
    <source>
        <dbReference type="Proteomes" id="UP000217507"/>
    </source>
</evidence>
<organism evidence="1 2">
    <name type="scientific">Trichormus variabilis NIES-23</name>
    <dbReference type="NCBI Taxonomy" id="1973479"/>
    <lineage>
        <taxon>Bacteria</taxon>
        <taxon>Bacillati</taxon>
        <taxon>Cyanobacteriota</taxon>
        <taxon>Cyanophyceae</taxon>
        <taxon>Nostocales</taxon>
        <taxon>Nostocaceae</taxon>
        <taxon>Trichormus</taxon>
    </lineage>
</organism>
<name>A0A1Z4KIU2_ANAVA</name>
<evidence type="ECO:0000313" key="1">
    <source>
        <dbReference type="EMBL" id="BAY68899.1"/>
    </source>
</evidence>
<protein>
    <submittedName>
        <fullName evidence="1">Uncharacterized protein</fullName>
    </submittedName>
</protein>
<proteinExistence type="predicted"/>
<dbReference type="Proteomes" id="UP000217507">
    <property type="component" value="Chromosome"/>
</dbReference>